<sequence length="342" mass="38429">MNYNPEIPFSQMTHLPKGYKFDSVVGGSRFLNAQSVATLVKKTQNAHTCTVLQAYIEFCPKFAQKLVVKLGGKCFKVAESAEGALTLIKAINRLMPHELVLVASNVKLNFFAGLSKNASVTRFLMVIVKRMVAYIEDYEDYEDKSVDKCLAYVEKIAAKCFSIAPKMMATVCGSMVMKDLIRLKNYSFSESKNDLIKKYVAPHIYEFATQHLASSVLVAAVENCDDRALSVIIKAIVTQFGITWERRKSPQMYAILKSSHGLSFLMAVFDRAFKEALRNNLTELALMSLISKQMSVLSSELAIDESSLALLEVNEGIRYIVEIREEELLINRKLSPPQQYKC</sequence>
<protein>
    <submittedName>
        <fullName evidence="2">PUM-HD domain-containing protein</fullName>
    </submittedName>
</protein>
<proteinExistence type="predicted"/>
<evidence type="ECO:0000313" key="2">
    <source>
        <dbReference type="WBParaSite" id="RSKR_0000042600.1"/>
    </source>
</evidence>
<evidence type="ECO:0000313" key="1">
    <source>
        <dbReference type="Proteomes" id="UP000095286"/>
    </source>
</evidence>
<organism evidence="1 2">
    <name type="scientific">Rhabditophanes sp. KR3021</name>
    <dbReference type="NCBI Taxonomy" id="114890"/>
    <lineage>
        <taxon>Eukaryota</taxon>
        <taxon>Metazoa</taxon>
        <taxon>Ecdysozoa</taxon>
        <taxon>Nematoda</taxon>
        <taxon>Chromadorea</taxon>
        <taxon>Rhabditida</taxon>
        <taxon>Tylenchina</taxon>
        <taxon>Panagrolaimomorpha</taxon>
        <taxon>Strongyloidoidea</taxon>
        <taxon>Alloionematidae</taxon>
        <taxon>Rhabditophanes</taxon>
    </lineage>
</organism>
<accession>A0AC35TGR9</accession>
<reference evidence="2" key="1">
    <citation type="submission" date="2016-11" db="UniProtKB">
        <authorList>
            <consortium name="WormBaseParasite"/>
        </authorList>
    </citation>
    <scope>IDENTIFICATION</scope>
    <source>
        <strain evidence="2">KR3021</strain>
    </source>
</reference>
<name>A0AC35TGR9_9BILA</name>
<dbReference type="WBParaSite" id="RSKR_0000042600.1">
    <property type="protein sequence ID" value="RSKR_0000042600.1"/>
    <property type="gene ID" value="RSKR_0000042600"/>
</dbReference>
<dbReference type="Proteomes" id="UP000095286">
    <property type="component" value="Unplaced"/>
</dbReference>